<feature type="compositionally biased region" description="Acidic residues" evidence="1">
    <location>
        <begin position="71"/>
        <end position="82"/>
    </location>
</feature>
<sequence>MPHPHVHSPAYAPPVLRAPSPASSLGTTYAPDATSFSDTEAELSQATFEKKWEDKLRLGREFAREWNGDLGEGEGEGDEDGYEGWNGMRAVRDREREGWGREPLFNIGESQRTPAEDKYIHERIVSSLRYQIHLLEQNEIFEQTLLTRGGPSEAALSLDHQPSTNDIDSLMRSMMTLGPSGPSNTPSASATPNSRSNRNGSVGTANTTSAGTITHGPWSRGIGMESVDVNATPGRTRSAAKGKGRSRR</sequence>
<reference evidence="2 3" key="1">
    <citation type="submission" date="2014-04" db="EMBL/GenBank/DDBJ databases">
        <authorList>
            <consortium name="DOE Joint Genome Institute"/>
            <person name="Kuo A."/>
            <person name="Tarkka M."/>
            <person name="Buscot F."/>
            <person name="Kohler A."/>
            <person name="Nagy L.G."/>
            <person name="Floudas D."/>
            <person name="Copeland A."/>
            <person name="Barry K.W."/>
            <person name="Cichocki N."/>
            <person name="Veneault-Fourrey C."/>
            <person name="LaButti K."/>
            <person name="Lindquist E.A."/>
            <person name="Lipzen A."/>
            <person name="Lundell T."/>
            <person name="Morin E."/>
            <person name="Murat C."/>
            <person name="Sun H."/>
            <person name="Tunlid A."/>
            <person name="Henrissat B."/>
            <person name="Grigoriev I.V."/>
            <person name="Hibbett D.S."/>
            <person name="Martin F."/>
            <person name="Nordberg H.P."/>
            <person name="Cantor M.N."/>
            <person name="Hua S.X."/>
        </authorList>
    </citation>
    <scope>NUCLEOTIDE SEQUENCE [LARGE SCALE GENOMIC DNA]</scope>
    <source>
        <strain evidence="2 3">F 1598</strain>
    </source>
</reference>
<gene>
    <name evidence="2" type="ORF">PILCRDRAFT_821864</name>
</gene>
<feature type="region of interest" description="Disordered" evidence="1">
    <location>
        <begin position="64"/>
        <end position="85"/>
    </location>
</feature>
<feature type="region of interest" description="Disordered" evidence="1">
    <location>
        <begin position="1"/>
        <end position="41"/>
    </location>
</feature>
<dbReference type="HOGENOM" id="CLU_089359_0_0_1"/>
<dbReference type="InParanoid" id="A0A0C3BUK6"/>
<dbReference type="AlphaFoldDB" id="A0A0C3BUK6"/>
<organism evidence="2 3">
    <name type="scientific">Piloderma croceum (strain F 1598)</name>
    <dbReference type="NCBI Taxonomy" id="765440"/>
    <lineage>
        <taxon>Eukaryota</taxon>
        <taxon>Fungi</taxon>
        <taxon>Dikarya</taxon>
        <taxon>Basidiomycota</taxon>
        <taxon>Agaricomycotina</taxon>
        <taxon>Agaricomycetes</taxon>
        <taxon>Agaricomycetidae</taxon>
        <taxon>Atheliales</taxon>
        <taxon>Atheliaceae</taxon>
        <taxon>Piloderma</taxon>
    </lineage>
</organism>
<accession>A0A0C3BUK6</accession>
<evidence type="ECO:0000313" key="2">
    <source>
        <dbReference type="EMBL" id="KIM81027.1"/>
    </source>
</evidence>
<name>A0A0C3BUK6_PILCF</name>
<evidence type="ECO:0000256" key="1">
    <source>
        <dbReference type="SAM" id="MobiDB-lite"/>
    </source>
</evidence>
<keyword evidence="3" id="KW-1185">Reference proteome</keyword>
<feature type="region of interest" description="Disordered" evidence="1">
    <location>
        <begin position="173"/>
        <end position="248"/>
    </location>
</feature>
<dbReference type="EMBL" id="KN833001">
    <property type="protein sequence ID" value="KIM81027.1"/>
    <property type="molecule type" value="Genomic_DNA"/>
</dbReference>
<dbReference type="STRING" id="765440.A0A0C3BUK6"/>
<dbReference type="Proteomes" id="UP000054166">
    <property type="component" value="Unassembled WGS sequence"/>
</dbReference>
<protein>
    <submittedName>
        <fullName evidence="2">Uncharacterized protein</fullName>
    </submittedName>
</protein>
<evidence type="ECO:0000313" key="3">
    <source>
        <dbReference type="Proteomes" id="UP000054166"/>
    </source>
</evidence>
<reference evidence="3" key="2">
    <citation type="submission" date="2015-01" db="EMBL/GenBank/DDBJ databases">
        <title>Evolutionary Origins and Diversification of the Mycorrhizal Mutualists.</title>
        <authorList>
            <consortium name="DOE Joint Genome Institute"/>
            <consortium name="Mycorrhizal Genomics Consortium"/>
            <person name="Kohler A."/>
            <person name="Kuo A."/>
            <person name="Nagy L.G."/>
            <person name="Floudas D."/>
            <person name="Copeland A."/>
            <person name="Barry K.W."/>
            <person name="Cichocki N."/>
            <person name="Veneault-Fourrey C."/>
            <person name="LaButti K."/>
            <person name="Lindquist E.A."/>
            <person name="Lipzen A."/>
            <person name="Lundell T."/>
            <person name="Morin E."/>
            <person name="Murat C."/>
            <person name="Riley R."/>
            <person name="Ohm R."/>
            <person name="Sun H."/>
            <person name="Tunlid A."/>
            <person name="Henrissat B."/>
            <person name="Grigoriev I.V."/>
            <person name="Hibbett D.S."/>
            <person name="Martin F."/>
        </authorList>
    </citation>
    <scope>NUCLEOTIDE SEQUENCE [LARGE SCALE GENOMIC DNA]</scope>
    <source>
        <strain evidence="3">F 1598</strain>
    </source>
</reference>
<dbReference type="OrthoDB" id="3227715at2759"/>
<proteinExistence type="predicted"/>
<feature type="compositionally biased region" description="Polar residues" evidence="1">
    <location>
        <begin position="181"/>
        <end position="212"/>
    </location>
</feature>
<feature type="compositionally biased region" description="Basic residues" evidence="1">
    <location>
        <begin position="238"/>
        <end position="248"/>
    </location>
</feature>